<reference evidence="1 2" key="1">
    <citation type="journal article" date="2008" name="BMC Genomics">
        <title>Complete genome of Phenylobacterium zucineum - a novel facultative intracellular bacterium isolated from human erythroleukemia cell line K562.</title>
        <authorList>
            <person name="Luo Y."/>
            <person name="Xu X."/>
            <person name="Ding Z."/>
            <person name="Liu Z."/>
            <person name="Zhang B."/>
            <person name="Yan Z."/>
            <person name="Sun J."/>
            <person name="Hu S."/>
            <person name="Hu X."/>
        </authorList>
    </citation>
    <scope>NUCLEOTIDE SEQUENCE [LARGE SCALE GENOMIC DNA]</scope>
    <source>
        <strain evidence="1 2">HLK1</strain>
    </source>
</reference>
<sequence length="178" mass="19196">MADEKPRFQVFRAATAPTLDESKVLRFEGLTPEISDGLKGAVAAGVRDGSFAKILINVPGFSLAYAWHKSDYPLPLHSHDVDCCYLVIAGELTVGTETLGKGDGFFVPAGSAYTFFTGAEGVEFIEFRHANSWNIVFKSKNPAAWAKIADKAAARREAWQDEAQPFGLVEPVAEGVGS</sequence>
<dbReference type="RefSeq" id="WP_012522682.1">
    <property type="nucleotide sequence ID" value="NC_011144.1"/>
</dbReference>
<evidence type="ECO:0000313" key="2">
    <source>
        <dbReference type="Proteomes" id="UP000001868"/>
    </source>
</evidence>
<dbReference type="InterPro" id="IPR014710">
    <property type="entry name" value="RmlC-like_jellyroll"/>
</dbReference>
<name>B4REL4_PHEZH</name>
<evidence type="ECO:0008006" key="3">
    <source>
        <dbReference type="Google" id="ProtNLM"/>
    </source>
</evidence>
<dbReference type="SUPFAM" id="SSF51182">
    <property type="entry name" value="RmlC-like cupins"/>
    <property type="match status" value="1"/>
</dbReference>
<proteinExistence type="predicted"/>
<accession>B4REL4</accession>
<dbReference type="AlphaFoldDB" id="B4REL4"/>
<keyword evidence="2" id="KW-1185">Reference proteome</keyword>
<evidence type="ECO:0000313" key="1">
    <source>
        <dbReference type="EMBL" id="ACG78540.1"/>
    </source>
</evidence>
<dbReference type="Proteomes" id="UP000001868">
    <property type="component" value="Chromosome"/>
</dbReference>
<dbReference type="STRING" id="450851.PHZ_c2129"/>
<dbReference type="eggNOG" id="COG0662">
    <property type="taxonomic scope" value="Bacteria"/>
</dbReference>
<gene>
    <name evidence="1" type="ordered locus">PHZ_c2129</name>
</gene>
<protein>
    <recommendedName>
        <fullName evidence="3">Cupin domain-containing protein</fullName>
    </recommendedName>
</protein>
<dbReference type="InterPro" id="IPR011051">
    <property type="entry name" value="RmlC_Cupin_sf"/>
</dbReference>
<dbReference type="HOGENOM" id="CLU_1508649_0_0_5"/>
<organism evidence="1 2">
    <name type="scientific">Phenylobacterium zucineum (strain HLK1)</name>
    <dbReference type="NCBI Taxonomy" id="450851"/>
    <lineage>
        <taxon>Bacteria</taxon>
        <taxon>Pseudomonadati</taxon>
        <taxon>Pseudomonadota</taxon>
        <taxon>Alphaproteobacteria</taxon>
        <taxon>Caulobacterales</taxon>
        <taxon>Caulobacteraceae</taxon>
        <taxon>Phenylobacterium</taxon>
    </lineage>
</organism>
<dbReference type="EMBL" id="CP000747">
    <property type="protein sequence ID" value="ACG78540.1"/>
    <property type="molecule type" value="Genomic_DNA"/>
</dbReference>
<dbReference type="KEGG" id="pzu:PHZ_c2129"/>
<dbReference type="Gene3D" id="2.60.120.10">
    <property type="entry name" value="Jelly Rolls"/>
    <property type="match status" value="1"/>
</dbReference>